<dbReference type="Pfam" id="PF13041">
    <property type="entry name" value="PPR_2"/>
    <property type="match status" value="4"/>
</dbReference>
<evidence type="ECO:0000313" key="4">
    <source>
        <dbReference type="Proteomes" id="UP000195402"/>
    </source>
</evidence>
<dbReference type="EMBL" id="MVGT01000481">
    <property type="protein sequence ID" value="OVA16769.1"/>
    <property type="molecule type" value="Genomic_DNA"/>
</dbReference>
<dbReference type="Pfam" id="PF20430">
    <property type="entry name" value="Eplus_motif"/>
    <property type="match status" value="1"/>
</dbReference>
<dbReference type="InParanoid" id="A0A200R222"/>
<dbReference type="PANTHER" id="PTHR47926:SF436">
    <property type="entry name" value="PENTATRICOPEPTIDE REPEAT-CONTAINING PROTEIN ELI1, CHLOROPLASTIC-LIKE ISOFORM X2"/>
    <property type="match status" value="1"/>
</dbReference>
<reference evidence="3 4" key="1">
    <citation type="journal article" date="2017" name="Mol. Plant">
        <title>The Genome of Medicinal Plant Macleaya cordata Provides New Insights into Benzylisoquinoline Alkaloids Metabolism.</title>
        <authorList>
            <person name="Liu X."/>
            <person name="Liu Y."/>
            <person name="Huang P."/>
            <person name="Ma Y."/>
            <person name="Qing Z."/>
            <person name="Tang Q."/>
            <person name="Cao H."/>
            <person name="Cheng P."/>
            <person name="Zheng Y."/>
            <person name="Yuan Z."/>
            <person name="Zhou Y."/>
            <person name="Liu J."/>
            <person name="Tang Z."/>
            <person name="Zhuo Y."/>
            <person name="Zhang Y."/>
            <person name="Yu L."/>
            <person name="Huang J."/>
            <person name="Yang P."/>
            <person name="Peng Q."/>
            <person name="Zhang J."/>
            <person name="Jiang W."/>
            <person name="Zhang Z."/>
            <person name="Lin K."/>
            <person name="Ro D.K."/>
            <person name="Chen X."/>
            <person name="Xiong X."/>
            <person name="Shang Y."/>
            <person name="Huang S."/>
            <person name="Zeng J."/>
        </authorList>
    </citation>
    <scope>NUCLEOTIDE SEQUENCE [LARGE SCALE GENOMIC DNA]</scope>
    <source>
        <strain evidence="4">cv. BLH2017</strain>
        <tissue evidence="3">Root</tissue>
    </source>
</reference>
<dbReference type="GO" id="GO:0048731">
    <property type="term" value="P:system development"/>
    <property type="evidence" value="ECO:0007669"/>
    <property type="project" value="UniProtKB-ARBA"/>
</dbReference>
<dbReference type="OMA" id="IREKHAF"/>
<dbReference type="FunFam" id="1.25.40.10:FF:000125">
    <property type="entry name" value="Pentatricopeptide repeat-containing protein"/>
    <property type="match status" value="1"/>
</dbReference>
<dbReference type="AlphaFoldDB" id="A0A200R222"/>
<dbReference type="InterPro" id="IPR011990">
    <property type="entry name" value="TPR-like_helical_dom_sf"/>
</dbReference>
<dbReference type="PANTHER" id="PTHR47926">
    <property type="entry name" value="PENTATRICOPEPTIDE REPEAT-CONTAINING PROTEIN"/>
    <property type="match status" value="1"/>
</dbReference>
<dbReference type="GO" id="GO:0003723">
    <property type="term" value="F:RNA binding"/>
    <property type="evidence" value="ECO:0007669"/>
    <property type="project" value="InterPro"/>
</dbReference>
<dbReference type="Pfam" id="PF20431">
    <property type="entry name" value="E_motif"/>
    <property type="match status" value="1"/>
</dbReference>
<keyword evidence="1" id="KW-0677">Repeat</keyword>
<feature type="repeat" description="PPR" evidence="2">
    <location>
        <begin position="260"/>
        <end position="294"/>
    </location>
</feature>
<dbReference type="InterPro" id="IPR046848">
    <property type="entry name" value="E_motif"/>
</dbReference>
<evidence type="ECO:0000256" key="2">
    <source>
        <dbReference type="PROSITE-ProRule" id="PRU00708"/>
    </source>
</evidence>
<keyword evidence="4" id="KW-1185">Reference proteome</keyword>
<sequence>MNLYATLNPLIKPIRDKAIPQRQSSTKKPDPAISLLQICRHADELIQIHSLLLKTSLIREKHAFGRLLLSFASSDEPKTVIYARKLFDTIDFPRNSFIFNTMIRAYLNRGHPREALLVYSQMLCEDFVYPDDFTFTFVFAACSKLSAVSEGKQAHAQMVKSPIRFGTHSWNSLMDFYVKIGEMGLVGRLLFDEIENPDVVSWNCLLDGYVKSGELENARKMFDEMSRRDIVSWTIMLVGYANAGLLSEASRLFDEMPEKNMVSWSAMISGYVNAGHCKEALDLFKDMQVAKVKTDKITMTSLLSACASLGAIEQGRWIHAYIDKNGIEVDAHLSTALVDMYSKCGRIDHALTIFQESPNKKVFLWNALLGGLAMHSRGKEVLELFSEMLADGTKPNEITFICVLSACSHSGLVDDGLRVFHSMGKDYNVAPTIEHYGCIVDLLGRAGLLQDARDVIERMPMKADGNVWRALLGACRLHGHFELGEQVGSILIELEPLNDGNYVLLSNIYAIHNRWEDVGKLRKIMKARGVRKRPGCSSIELHGSIHEFIASDRSHPQSRKIYELLDEMSSYLSEVGYEF</sequence>
<dbReference type="OrthoDB" id="330671at2759"/>
<evidence type="ECO:0000313" key="3">
    <source>
        <dbReference type="EMBL" id="OVA16769.1"/>
    </source>
</evidence>
<feature type="repeat" description="PPR" evidence="2">
    <location>
        <begin position="361"/>
        <end position="395"/>
    </location>
</feature>
<gene>
    <name evidence="3" type="ORF">BVC80_1543g224</name>
</gene>
<dbReference type="InterPro" id="IPR046960">
    <property type="entry name" value="PPR_At4g14850-like_plant"/>
</dbReference>
<dbReference type="NCBIfam" id="TIGR00756">
    <property type="entry name" value="PPR"/>
    <property type="match status" value="6"/>
</dbReference>
<feature type="repeat" description="PPR" evidence="2">
    <location>
        <begin position="95"/>
        <end position="129"/>
    </location>
</feature>
<feature type="repeat" description="PPR" evidence="2">
    <location>
        <begin position="198"/>
        <end position="232"/>
    </location>
</feature>
<dbReference type="InterPro" id="IPR002885">
    <property type="entry name" value="PPR_rpt"/>
</dbReference>
<dbReference type="FunFam" id="1.25.40.10:FF:000366">
    <property type="entry name" value="Pentatricopeptide (PPR) repeat-containing protein"/>
    <property type="match status" value="1"/>
</dbReference>
<dbReference type="Pfam" id="PF01535">
    <property type="entry name" value="PPR"/>
    <property type="match status" value="2"/>
</dbReference>
<dbReference type="GO" id="GO:0009451">
    <property type="term" value="P:RNA modification"/>
    <property type="evidence" value="ECO:0007669"/>
    <property type="project" value="InterPro"/>
</dbReference>
<dbReference type="Gene3D" id="1.25.40.10">
    <property type="entry name" value="Tetratricopeptide repeat domain"/>
    <property type="match status" value="4"/>
</dbReference>
<proteinExistence type="predicted"/>
<protein>
    <submittedName>
        <fullName evidence="3">Pentatricopeptide repeat</fullName>
    </submittedName>
</protein>
<organism evidence="3 4">
    <name type="scientific">Macleaya cordata</name>
    <name type="common">Five-seeded plume-poppy</name>
    <name type="synonym">Bocconia cordata</name>
    <dbReference type="NCBI Taxonomy" id="56857"/>
    <lineage>
        <taxon>Eukaryota</taxon>
        <taxon>Viridiplantae</taxon>
        <taxon>Streptophyta</taxon>
        <taxon>Embryophyta</taxon>
        <taxon>Tracheophyta</taxon>
        <taxon>Spermatophyta</taxon>
        <taxon>Magnoliopsida</taxon>
        <taxon>Ranunculales</taxon>
        <taxon>Papaveraceae</taxon>
        <taxon>Papaveroideae</taxon>
        <taxon>Macleaya</taxon>
    </lineage>
</organism>
<dbReference type="PROSITE" id="PS51375">
    <property type="entry name" value="PPR"/>
    <property type="match status" value="4"/>
</dbReference>
<accession>A0A200R222</accession>
<dbReference type="Proteomes" id="UP000195402">
    <property type="component" value="Unassembled WGS sequence"/>
</dbReference>
<evidence type="ECO:0000256" key="1">
    <source>
        <dbReference type="ARBA" id="ARBA00022737"/>
    </source>
</evidence>
<comment type="caution">
    <text evidence="3">The sequence shown here is derived from an EMBL/GenBank/DDBJ whole genome shotgun (WGS) entry which is preliminary data.</text>
</comment>
<dbReference type="InterPro" id="IPR046849">
    <property type="entry name" value="E2_motif"/>
</dbReference>
<name>A0A200R222_MACCD</name>
<dbReference type="FunFam" id="1.25.40.10:FF:001087">
    <property type="entry name" value="Pentatricopeptide repeat-containing protein, mitochondrial"/>
    <property type="match status" value="1"/>
</dbReference>